<sequence>MSSRMLRSKIRSKIFDLPFPSRHGKERQKSERDDSLRSCPIPLVPEMHLLRRPFHPGPPPLTLAWTPPHQLFFTQDYYFTI</sequence>
<keyword evidence="2" id="KW-0496">Mitochondrion</keyword>
<proteinExistence type="predicted"/>
<name>A0A650GC88_RAPSA</name>
<feature type="region of interest" description="Disordered" evidence="1">
    <location>
        <begin position="17"/>
        <end position="39"/>
    </location>
</feature>
<accession>A0A650GC88</accession>
<geneLocation type="mitochondrion" evidence="2"/>
<feature type="compositionally biased region" description="Basic and acidic residues" evidence="1">
    <location>
        <begin position="27"/>
        <end position="36"/>
    </location>
</feature>
<protein>
    <submittedName>
        <fullName evidence="2">Uncharacterized protein</fullName>
    </submittedName>
</protein>
<evidence type="ECO:0000313" key="2">
    <source>
        <dbReference type="EMBL" id="QGW48557.1"/>
    </source>
</evidence>
<dbReference type="EMBL" id="MN056359">
    <property type="protein sequence ID" value="QGW48557.1"/>
    <property type="molecule type" value="Genomic_DNA"/>
</dbReference>
<evidence type="ECO:0000256" key="1">
    <source>
        <dbReference type="SAM" id="MobiDB-lite"/>
    </source>
</evidence>
<gene>
    <name evidence="2" type="primary">orf81e</name>
</gene>
<organism evidence="2">
    <name type="scientific">Raphanus sativus</name>
    <name type="common">Radish</name>
    <name type="synonym">Raphanus raphanistrum var. sativus</name>
    <dbReference type="NCBI Taxonomy" id="3726"/>
    <lineage>
        <taxon>Eukaryota</taxon>
        <taxon>Viridiplantae</taxon>
        <taxon>Streptophyta</taxon>
        <taxon>Embryophyta</taxon>
        <taxon>Tracheophyta</taxon>
        <taxon>Spermatophyta</taxon>
        <taxon>Magnoliopsida</taxon>
        <taxon>eudicotyledons</taxon>
        <taxon>Gunneridae</taxon>
        <taxon>Pentapetalae</taxon>
        <taxon>rosids</taxon>
        <taxon>malvids</taxon>
        <taxon>Brassicales</taxon>
        <taxon>Brassicaceae</taxon>
        <taxon>Brassiceae</taxon>
        <taxon>Raphanus</taxon>
    </lineage>
</organism>
<dbReference type="AlphaFoldDB" id="A0A650GC88"/>
<reference evidence="2" key="1">
    <citation type="submission" date="2019-06" db="EMBL/GenBank/DDBJ databases">
        <title>Complete mitochondrial genome sequencing of NWB CMS and Normal type.</title>
        <authorList>
            <person name="Zhang L."/>
            <person name="Wang Q."/>
            <person name="Wang Y."/>
        </authorList>
    </citation>
    <scope>NUCLEOTIDE SEQUENCE</scope>
    <source>
        <strain evidence="2">YB-B</strain>
    </source>
</reference>